<name>A0ABW8L268_9GAMM</name>
<proteinExistence type="predicted"/>
<gene>
    <name evidence="1" type="ORF">ACI2JU_19955</name>
</gene>
<evidence type="ECO:0000313" key="2">
    <source>
        <dbReference type="Proteomes" id="UP001620262"/>
    </source>
</evidence>
<dbReference type="RefSeq" id="WP_182759387.1">
    <property type="nucleotide sequence ID" value="NZ_CP118496.1"/>
</dbReference>
<evidence type="ECO:0000313" key="1">
    <source>
        <dbReference type="EMBL" id="MFK3866127.1"/>
    </source>
</evidence>
<organism evidence="1 2">
    <name type="scientific">Pseudoalteromonas rhizosphaerae</name>
    <dbReference type="NCBI Taxonomy" id="2518973"/>
    <lineage>
        <taxon>Bacteria</taxon>
        <taxon>Pseudomonadati</taxon>
        <taxon>Pseudomonadota</taxon>
        <taxon>Gammaproteobacteria</taxon>
        <taxon>Alteromonadales</taxon>
        <taxon>Pseudoalteromonadaceae</taxon>
        <taxon>Pseudoalteromonas</taxon>
    </lineage>
</organism>
<comment type="caution">
    <text evidence="1">The sequence shown here is derived from an EMBL/GenBank/DDBJ whole genome shotgun (WGS) entry which is preliminary data.</text>
</comment>
<sequence>MKQLTFDSLYHINAAGCTSSSLYTAVANKMLFSKPSKALIRCDISLDAPYIFVEIDELAQLDRVTRCLLMLSHLLEQVDIATLRQTNRISQIVFLLPVDEIKQPLISDETLAELLQECIAEQIPAYSQMPTCDLTTMNNDTLVIAVDSCNSYQYVSEQAKRCTVQVLNGPPGVIYGEGGYALLIHPQGKLTAQLYDGQMTAQLAQANCTSQDRYLFAGEQSLTWQKKWFAYTQKLYKKGQPLIECAELATTIGHQGNANSLAALTLAQSYLCNPLTRSLEQVFAIFNAPNEQLVKISRSEK</sequence>
<accession>A0ABW8L268</accession>
<dbReference type="Proteomes" id="UP001620262">
    <property type="component" value="Unassembled WGS sequence"/>
</dbReference>
<protein>
    <submittedName>
        <fullName evidence="1">Uncharacterized protein</fullName>
    </submittedName>
</protein>
<keyword evidence="2" id="KW-1185">Reference proteome</keyword>
<dbReference type="EMBL" id="JBJDOT010000037">
    <property type="protein sequence ID" value="MFK3866127.1"/>
    <property type="molecule type" value="Genomic_DNA"/>
</dbReference>
<reference evidence="1 2" key="1">
    <citation type="submission" date="2024-11" db="EMBL/GenBank/DDBJ databases">
        <title>The Natural Products Discovery Center: Release of the First 8490 Sequenced Strains for Exploring Actinobacteria Biosynthetic Diversity.</title>
        <authorList>
            <person name="Kalkreuter E."/>
            <person name="Kautsar S.A."/>
            <person name="Yang D."/>
            <person name="Bader C.D."/>
            <person name="Teijaro C.N."/>
            <person name="Fluegel L."/>
            <person name="Davis C.M."/>
            <person name="Simpson J.R."/>
            <person name="Lauterbach L."/>
            <person name="Steele A.D."/>
            <person name="Gui C."/>
            <person name="Meng S."/>
            <person name="Li G."/>
            <person name="Viehrig K."/>
            <person name="Ye F."/>
            <person name="Su P."/>
            <person name="Kiefer A.F."/>
            <person name="Nichols A."/>
            <person name="Cepeda A.J."/>
            <person name="Yan W."/>
            <person name="Fan B."/>
            <person name="Jiang Y."/>
            <person name="Adhikari A."/>
            <person name="Zheng C.-J."/>
            <person name="Schuster L."/>
            <person name="Cowan T.M."/>
            <person name="Smanski M.J."/>
            <person name="Chevrette M.G."/>
            <person name="De Carvalho L.P.S."/>
            <person name="Shen B."/>
        </authorList>
    </citation>
    <scope>NUCLEOTIDE SEQUENCE [LARGE SCALE GENOMIC DNA]</scope>
    <source>
        <strain evidence="1 2">NPDC078403</strain>
    </source>
</reference>